<dbReference type="InterPro" id="IPR050766">
    <property type="entry name" value="Bact_Lucif_Oxidored"/>
</dbReference>
<dbReference type="PANTHER" id="PTHR30137">
    <property type="entry name" value="LUCIFERASE-LIKE MONOOXYGENASE"/>
    <property type="match status" value="1"/>
</dbReference>
<reference evidence="3 4" key="1">
    <citation type="submission" date="2021-03" db="EMBL/GenBank/DDBJ databases">
        <title>Genomic Encyclopedia of Type Strains, Phase IV (KMG-IV): sequencing the most valuable type-strain genomes for metagenomic binning, comparative biology and taxonomic classification.</title>
        <authorList>
            <person name="Goeker M."/>
        </authorList>
    </citation>
    <scope>NUCLEOTIDE SEQUENCE [LARGE SCALE GENOMIC DNA]</scope>
    <source>
        <strain evidence="3 4">DSM 26806</strain>
    </source>
</reference>
<dbReference type="Proteomes" id="UP001519288">
    <property type="component" value="Unassembled WGS sequence"/>
</dbReference>
<dbReference type="SUPFAM" id="SSF51679">
    <property type="entry name" value="Bacterial luciferase-like"/>
    <property type="match status" value="1"/>
</dbReference>
<dbReference type="Gene3D" id="3.20.20.30">
    <property type="entry name" value="Luciferase-like domain"/>
    <property type="match status" value="1"/>
</dbReference>
<organism evidence="3 4">
    <name type="scientific">Paenibacillus shirakamiensis</name>
    <dbReference type="NCBI Taxonomy" id="1265935"/>
    <lineage>
        <taxon>Bacteria</taxon>
        <taxon>Bacillati</taxon>
        <taxon>Bacillota</taxon>
        <taxon>Bacilli</taxon>
        <taxon>Bacillales</taxon>
        <taxon>Paenibacillaceae</taxon>
        <taxon>Paenibacillus</taxon>
    </lineage>
</organism>
<dbReference type="EMBL" id="JAGGLD010000001">
    <property type="protein sequence ID" value="MBP1999461.1"/>
    <property type="molecule type" value="Genomic_DNA"/>
</dbReference>
<sequence>MEKIQLSILDQSPVYAGETPEEALIHTIQLARQAEQWGYKRFWVSEHHNTKQLAGSSPEVLISFLLAQTSKIRIGSGGIMLQHYSPYKVAENFNLLSSLAPGRVDLGIGRAPGGFPKSTQALQKGVAKQVPLEEKLTELQKYVQSPLQGAEELHATPVPAVSAELYLLGTSSGSAELAAEQGLPYVFAHFINSDPLIAAQAIERYREQFNRTKGQEPRVILALSLVAAETDDEAEHLVEKFLNVKVFLGDGKSVNLTTIESAEEFGQQSGQSYTIEAKEALFIRGSKETIRKQLLSLQQQYNVDEFIITAPVRSFSAKWRSYELIQEAFAEQPV</sequence>
<accession>A0ABS4JCK5</accession>
<evidence type="ECO:0000313" key="3">
    <source>
        <dbReference type="EMBL" id="MBP1999461.1"/>
    </source>
</evidence>
<keyword evidence="4" id="KW-1185">Reference proteome</keyword>
<feature type="domain" description="Luciferase-like" evidence="2">
    <location>
        <begin position="17"/>
        <end position="299"/>
    </location>
</feature>
<name>A0ABS4JCK5_9BACL</name>
<comment type="similarity">
    <text evidence="1">To bacterial alkanal monooxygenase alpha and beta chains.</text>
</comment>
<dbReference type="InterPro" id="IPR019949">
    <property type="entry name" value="CmoO-like"/>
</dbReference>
<dbReference type="PANTHER" id="PTHR30137:SF19">
    <property type="entry name" value="LUCIFERASE-LIKE MONOOXYGENASE"/>
    <property type="match status" value="1"/>
</dbReference>
<protein>
    <submittedName>
        <fullName evidence="3">Luciferase family oxidoreductase group 1</fullName>
    </submittedName>
</protein>
<dbReference type="NCBIfam" id="TIGR03558">
    <property type="entry name" value="oxido_grp_1"/>
    <property type="match status" value="1"/>
</dbReference>
<dbReference type="InterPro" id="IPR011251">
    <property type="entry name" value="Luciferase-like_dom"/>
</dbReference>
<gene>
    <name evidence="3" type="ORF">J2Z69_000480</name>
</gene>
<dbReference type="Pfam" id="PF00296">
    <property type="entry name" value="Bac_luciferase"/>
    <property type="match status" value="1"/>
</dbReference>
<comment type="caution">
    <text evidence="3">The sequence shown here is derived from an EMBL/GenBank/DDBJ whole genome shotgun (WGS) entry which is preliminary data.</text>
</comment>
<evidence type="ECO:0000313" key="4">
    <source>
        <dbReference type="Proteomes" id="UP001519288"/>
    </source>
</evidence>
<proteinExistence type="predicted"/>
<evidence type="ECO:0000259" key="2">
    <source>
        <dbReference type="Pfam" id="PF00296"/>
    </source>
</evidence>
<evidence type="ECO:0000256" key="1">
    <source>
        <dbReference type="ARBA" id="ARBA00007789"/>
    </source>
</evidence>
<dbReference type="RefSeq" id="WP_209858802.1">
    <property type="nucleotide sequence ID" value="NZ_JAGGLD010000001.1"/>
</dbReference>
<dbReference type="InterPro" id="IPR036661">
    <property type="entry name" value="Luciferase-like_sf"/>
</dbReference>